<protein>
    <recommendedName>
        <fullName evidence="3">Dienelactone hydrolase domain-containing protein</fullName>
    </recommendedName>
</protein>
<accession>A0AAD6HLW9</accession>
<name>A0AAD6HLW9_9EURO</name>
<organism evidence="1 2">
    <name type="scientific">Penicillium malachiteum</name>
    <dbReference type="NCBI Taxonomy" id="1324776"/>
    <lineage>
        <taxon>Eukaryota</taxon>
        <taxon>Fungi</taxon>
        <taxon>Dikarya</taxon>
        <taxon>Ascomycota</taxon>
        <taxon>Pezizomycotina</taxon>
        <taxon>Eurotiomycetes</taxon>
        <taxon>Eurotiomycetidae</taxon>
        <taxon>Eurotiales</taxon>
        <taxon>Aspergillaceae</taxon>
        <taxon>Penicillium</taxon>
    </lineage>
</organism>
<evidence type="ECO:0000313" key="1">
    <source>
        <dbReference type="EMBL" id="KAJ5727042.1"/>
    </source>
</evidence>
<reference evidence="1" key="1">
    <citation type="journal article" date="2023" name="IMA Fungus">
        <title>Comparative genomic study of the Penicillium genus elucidates a diverse pangenome and 15 lateral gene transfer events.</title>
        <authorList>
            <person name="Petersen C."/>
            <person name="Sorensen T."/>
            <person name="Nielsen M.R."/>
            <person name="Sondergaard T.E."/>
            <person name="Sorensen J.L."/>
            <person name="Fitzpatrick D.A."/>
            <person name="Frisvad J.C."/>
            <person name="Nielsen K.L."/>
        </authorList>
    </citation>
    <scope>NUCLEOTIDE SEQUENCE</scope>
    <source>
        <strain evidence="1">IBT 17514</strain>
    </source>
</reference>
<dbReference type="PANTHER" id="PTHR47668:SF1">
    <property type="entry name" value="DIENELACTONE HYDROLASE DOMAIN-CONTAINING PROTEIN-RELATED"/>
    <property type="match status" value="1"/>
</dbReference>
<dbReference type="PANTHER" id="PTHR47668">
    <property type="entry name" value="DIENELACTONE HYDROLASE FAMILY PROTEIN (AFU_ORTHOLOGUE AFUA_6G01940)"/>
    <property type="match status" value="1"/>
</dbReference>
<dbReference type="AlphaFoldDB" id="A0AAD6HLW9"/>
<dbReference type="Proteomes" id="UP001215712">
    <property type="component" value="Unassembled WGS sequence"/>
</dbReference>
<evidence type="ECO:0000313" key="2">
    <source>
        <dbReference type="Proteomes" id="UP001215712"/>
    </source>
</evidence>
<reference evidence="1" key="2">
    <citation type="submission" date="2023-01" db="EMBL/GenBank/DDBJ databases">
        <authorList>
            <person name="Petersen C."/>
        </authorList>
    </citation>
    <scope>NUCLEOTIDE SEQUENCE</scope>
    <source>
        <strain evidence="1">IBT 17514</strain>
    </source>
</reference>
<proteinExistence type="predicted"/>
<dbReference type="EMBL" id="JAQJAN010000007">
    <property type="protein sequence ID" value="KAJ5727042.1"/>
    <property type="molecule type" value="Genomic_DNA"/>
</dbReference>
<evidence type="ECO:0008006" key="3">
    <source>
        <dbReference type="Google" id="ProtNLM"/>
    </source>
</evidence>
<gene>
    <name evidence="1" type="ORF">N7493_006069</name>
</gene>
<sequence length="192" mass="21124">MSCEACRTIPPVVTGEYTPKGQYETLAGLRTYSSNVTGNQASTANIVDIYDIFGLASQTIQGADLLAQRLNAIVLVPDFFQGDALSHDIIPPNTEEKKARMGEFPATKANIPENWKVLWIPHIVLASKDEPADVVKGYAETISTGKGGYVETYSDMWHGWVGARANLKQEESRAEYTRGYNKLGDFFAENLS</sequence>
<comment type="caution">
    <text evidence="1">The sequence shown here is derived from an EMBL/GenBank/DDBJ whole genome shotgun (WGS) entry which is preliminary data.</text>
</comment>
<keyword evidence="2" id="KW-1185">Reference proteome</keyword>